<evidence type="ECO:0000259" key="2">
    <source>
        <dbReference type="Pfam" id="PF14237"/>
    </source>
</evidence>
<dbReference type="EMBL" id="CP036347">
    <property type="protein sequence ID" value="QDU02418.1"/>
    <property type="molecule type" value="Genomic_DNA"/>
</dbReference>
<keyword evidence="1" id="KW-0812">Transmembrane</keyword>
<accession>A0A517WAZ5</accession>
<dbReference type="Pfam" id="PF14237">
    <property type="entry name" value="GYF_2"/>
    <property type="match status" value="1"/>
</dbReference>
<evidence type="ECO:0000313" key="3">
    <source>
        <dbReference type="EMBL" id="QDU02418.1"/>
    </source>
</evidence>
<evidence type="ECO:0000313" key="4">
    <source>
        <dbReference type="Proteomes" id="UP000320722"/>
    </source>
</evidence>
<organism evidence="3 4">
    <name type="scientific">Gimesia chilikensis</name>
    <dbReference type="NCBI Taxonomy" id="2605989"/>
    <lineage>
        <taxon>Bacteria</taxon>
        <taxon>Pseudomonadati</taxon>
        <taxon>Planctomycetota</taxon>
        <taxon>Planctomycetia</taxon>
        <taxon>Planctomycetales</taxon>
        <taxon>Planctomycetaceae</taxon>
        <taxon>Gimesia</taxon>
    </lineage>
</organism>
<feature type="transmembrane region" description="Helical" evidence="1">
    <location>
        <begin position="174"/>
        <end position="197"/>
    </location>
</feature>
<sequence>MHEESHKTIESRPGQWWLAKNGEAEGPLSHQEISDALKSNRIKTADYAYSSDQKEWKPLAAWSEFESGTEESVLQLPPAPPVESYSIKPFFTHPRLPPMANSICIYTLLISPWLWCFYFISLLHTGTALNENASLAGVEALFLFVNLFVSLVATVSLLIGGLRFRSLQRSGPTIIVYTITATLVIQVFLFLCMFALAAFTEQSDFIQQTAAVEMINYLSVIVGICELIFMIMVVLWFRRNARYLQLFSWSRD</sequence>
<reference evidence="3 4" key="1">
    <citation type="submission" date="2019-02" db="EMBL/GenBank/DDBJ databases">
        <title>Deep-cultivation of Planctomycetes and their phenomic and genomic characterization uncovers novel biology.</title>
        <authorList>
            <person name="Wiegand S."/>
            <person name="Jogler M."/>
            <person name="Boedeker C."/>
            <person name="Pinto D."/>
            <person name="Vollmers J."/>
            <person name="Rivas-Marin E."/>
            <person name="Kohn T."/>
            <person name="Peeters S.H."/>
            <person name="Heuer A."/>
            <person name="Rast P."/>
            <person name="Oberbeckmann S."/>
            <person name="Bunk B."/>
            <person name="Jeske O."/>
            <person name="Meyerdierks A."/>
            <person name="Storesund J.E."/>
            <person name="Kallscheuer N."/>
            <person name="Luecker S."/>
            <person name="Lage O.M."/>
            <person name="Pohl T."/>
            <person name="Merkel B.J."/>
            <person name="Hornburger P."/>
            <person name="Mueller R.-W."/>
            <person name="Bruemmer F."/>
            <person name="Labrenz M."/>
            <person name="Spormann A.M."/>
            <person name="Op den Camp H."/>
            <person name="Overmann J."/>
            <person name="Amann R."/>
            <person name="Jetten M.S.M."/>
            <person name="Mascher T."/>
            <person name="Medema M.H."/>
            <person name="Devos D.P."/>
            <person name="Kaster A.-K."/>
            <person name="Ovreas L."/>
            <person name="Rohde M."/>
            <person name="Galperin M.Y."/>
            <person name="Jogler C."/>
        </authorList>
    </citation>
    <scope>NUCLEOTIDE SEQUENCE [LARGE SCALE GENOMIC DNA]</scope>
    <source>
        <strain evidence="3 4">V6</strain>
    </source>
</reference>
<feature type="transmembrane region" description="Helical" evidence="1">
    <location>
        <begin position="217"/>
        <end position="237"/>
    </location>
</feature>
<feature type="domain" description="GYF" evidence="2">
    <location>
        <begin position="16"/>
        <end position="65"/>
    </location>
</feature>
<protein>
    <recommendedName>
        <fullName evidence="2">GYF domain-containing protein</fullName>
    </recommendedName>
</protein>
<evidence type="ECO:0000256" key="1">
    <source>
        <dbReference type="SAM" id="Phobius"/>
    </source>
</evidence>
<keyword evidence="1" id="KW-0472">Membrane</keyword>
<feature type="transmembrane region" description="Helical" evidence="1">
    <location>
        <begin position="103"/>
        <end position="120"/>
    </location>
</feature>
<dbReference type="RefSeq" id="WP_145039193.1">
    <property type="nucleotide sequence ID" value="NZ_CP036347.1"/>
</dbReference>
<dbReference type="Proteomes" id="UP000320722">
    <property type="component" value="Chromosome"/>
</dbReference>
<proteinExistence type="predicted"/>
<gene>
    <name evidence="3" type="ORF">V6x_21210</name>
</gene>
<name>A0A517WAZ5_9PLAN</name>
<keyword evidence="1" id="KW-1133">Transmembrane helix</keyword>
<dbReference type="AlphaFoldDB" id="A0A517WAZ5"/>
<dbReference type="InterPro" id="IPR025640">
    <property type="entry name" value="GYF_2"/>
</dbReference>
<feature type="transmembrane region" description="Helical" evidence="1">
    <location>
        <begin position="140"/>
        <end position="162"/>
    </location>
</feature>